<dbReference type="RefSeq" id="WP_284245137.1">
    <property type="nucleotide sequence ID" value="NZ_BSST01000001.1"/>
</dbReference>
<gene>
    <name evidence="2" type="ORF">tinsulaeT_25760</name>
</gene>
<evidence type="ECO:0000313" key="2">
    <source>
        <dbReference type="EMBL" id="GLX79236.1"/>
    </source>
</evidence>
<evidence type="ECO:0000259" key="1">
    <source>
        <dbReference type="PROSITE" id="PS50222"/>
    </source>
</evidence>
<dbReference type="InterPro" id="IPR011992">
    <property type="entry name" value="EF-hand-dom_pair"/>
</dbReference>
<proteinExistence type="predicted"/>
<dbReference type="EMBL" id="BSST01000001">
    <property type="protein sequence ID" value="GLX79236.1"/>
    <property type="molecule type" value="Genomic_DNA"/>
</dbReference>
<reference evidence="2 3" key="1">
    <citation type="submission" date="2023-03" db="EMBL/GenBank/DDBJ databases">
        <title>Draft genome sequence of Thalassotalea insulae KCTC 62186T.</title>
        <authorList>
            <person name="Sawabe T."/>
        </authorList>
    </citation>
    <scope>NUCLEOTIDE SEQUENCE [LARGE SCALE GENOMIC DNA]</scope>
    <source>
        <strain evidence="2 3">KCTC 62186</strain>
    </source>
</reference>
<dbReference type="InterPro" id="IPR002048">
    <property type="entry name" value="EF_hand_dom"/>
</dbReference>
<organism evidence="2 3">
    <name type="scientific">Thalassotalea insulae</name>
    <dbReference type="NCBI Taxonomy" id="2056778"/>
    <lineage>
        <taxon>Bacteria</taxon>
        <taxon>Pseudomonadati</taxon>
        <taxon>Pseudomonadota</taxon>
        <taxon>Gammaproteobacteria</taxon>
        <taxon>Alteromonadales</taxon>
        <taxon>Colwelliaceae</taxon>
        <taxon>Thalassotalea</taxon>
    </lineage>
</organism>
<dbReference type="SUPFAM" id="SSF47473">
    <property type="entry name" value="EF-hand"/>
    <property type="match status" value="1"/>
</dbReference>
<dbReference type="Proteomes" id="UP001157186">
    <property type="component" value="Unassembled WGS sequence"/>
</dbReference>
<comment type="caution">
    <text evidence="2">The sequence shown here is derived from an EMBL/GenBank/DDBJ whole genome shotgun (WGS) entry which is preliminary data.</text>
</comment>
<dbReference type="PROSITE" id="PS50222">
    <property type="entry name" value="EF_HAND_2"/>
    <property type="match status" value="1"/>
</dbReference>
<feature type="domain" description="EF-hand" evidence="1">
    <location>
        <begin position="42"/>
        <end position="77"/>
    </location>
</feature>
<name>A0ABQ6GYE8_9GAMM</name>
<protein>
    <recommendedName>
        <fullName evidence="1">EF-hand domain-containing protein</fullName>
    </recommendedName>
</protein>
<evidence type="ECO:0000313" key="3">
    <source>
        <dbReference type="Proteomes" id="UP001157186"/>
    </source>
</evidence>
<dbReference type="PROSITE" id="PS00018">
    <property type="entry name" value="EF_HAND_1"/>
    <property type="match status" value="1"/>
</dbReference>
<keyword evidence="3" id="KW-1185">Reference proteome</keyword>
<dbReference type="InterPro" id="IPR018247">
    <property type="entry name" value="EF_Hand_1_Ca_BS"/>
</dbReference>
<accession>A0ABQ6GYE8</accession>
<dbReference type="Gene3D" id="1.10.238.10">
    <property type="entry name" value="EF-hand"/>
    <property type="match status" value="1"/>
</dbReference>
<sequence length="104" mass="10990">MEAISIKKVTAVVAISIIGALAVDASANEAKVVPVKAETLTSQVGEFSALIKQFDKDSNGLLSEEELKSSKKSALVSAFTKIDKNADLGVSEEEFNQYLALASK</sequence>